<comment type="caution">
    <text evidence="6">The sequence shown here is derived from an EMBL/GenBank/DDBJ whole genome shotgun (WGS) entry which is preliminary data.</text>
</comment>
<comment type="subcellular location">
    <subcellularLocation>
        <location evidence="1">Membrane</location>
        <topology evidence="1">Single-pass membrane protein</topology>
    </subcellularLocation>
</comment>
<sequence length="1257" mass="134537">MSRMKKAGIGLMAGVPALLLAVVLLVTTTPGLHLLLSAAVRWVPGLEIGQVEGGWRDLTLNAVRYQMPGVTVQTDTLHLALAPDCLWRSQLCLDDLSLQNLTAAINTRDMPPAESESAAQTAPVTEISAPVAVALRRVNLSNSRITVDGVDVSLSLLQTGLSWQGRSLTLLPTQVSGLAVALPVAPKTPSTPPATTGKPQPLGETLWALFAAPLLPTMPEFTLPLDLTIADLRGESWQIQGSQSVTLSRFQLQAATRQQTLTLQQLTVQSPQGALYAHGNATLAGDWPVALNVNGTVNSDPLKGERLRLTAEGSLRRQLRLAVNLSGPQRAQLDIQTALAESGLPLNVSLHSPQLRWPLTGEAQYQFNDVQLNIDGKATDYSLALRGDIRGRELPPGTLTLEGRGSEQQFALTRLRLAALQGTADITGQLDWRDAINWNGNLTLKGINTAQQWPEWPARLEGSLITRGSLAGEVWQLDVPQLALDGQVRQNKVMVKGALSGNAGGQWSIPGITLALGRNQLTLQGELNDQWRLNGNINAPSLNGTLPGLGGQVMGTLRLSGKRDAPQLQTEINATALRWQELSLGKLTLNGDVQSDKQLHGTLTLQLQQLTQGNLRLASLNVRAAGDENQHQLRLTMNGESVGGQLLVGGRLLLNGHFDREQQRWQGELSDTRFNTPVGEWRLAPAMPLVYQAATQKVTVGAHCWRNPDAELCVPQPIDAGASGKASVNLNRFNLAMLKPFIGQQTAVSGTVTGSAQVSWQANGGLPDAHVTLAGNGVTVRQQVQGGTLPVAFDALTLEAGLQRGQARLAWLMGIQGNGRFRGDVQIADPQRRRNLSGTVTLNALSLDLLRPILRQNEKAAGIANADLRLGGDLQRPQVFGQLTLDNLDVDGSWMPVDVTSGRLALLFNGMSSTLQGVFRTTQGQINAAGNADWSVPEAWRARIAVNGDRLRVTVPPMARLDVSPDIAFEATPQLLTLNGTVTIPWARIVVHDMPASAVDVSSDEVILDARRRPTSSAASAIPIASNLIVRVGDDVWLDAYGLRARLRGDLNVTQDTQGLGLNGQISMPEGRFKAYGQDLQVRKGQLLFSGPPTQPVLNIEAIRNPDNTADSVTVGVRVTGTAAAPKLEVFSEPTLSQEEALSYLLRGQGLNSSGTDSSMMTSALIGLGVAQSGQVVGKIGEAFGVSNLALDTQGVGDKSQVVVSGYVLPGLQVKYGVGVFDSLATLTLRYRLMPKLYLEAVSGVNQALDVLYQFEF</sequence>
<name>A0ABX9NTM7_9GAMM</name>
<evidence type="ECO:0000256" key="4">
    <source>
        <dbReference type="ARBA" id="ARBA00023136"/>
    </source>
</evidence>
<dbReference type="EMBL" id="QZDO01000005">
    <property type="protein sequence ID" value="RJL76201.1"/>
    <property type="molecule type" value="Genomic_DNA"/>
</dbReference>
<evidence type="ECO:0000256" key="1">
    <source>
        <dbReference type="ARBA" id="ARBA00004167"/>
    </source>
</evidence>
<keyword evidence="3" id="KW-1133">Transmembrane helix</keyword>
<evidence type="ECO:0000259" key="5">
    <source>
        <dbReference type="Pfam" id="PF04357"/>
    </source>
</evidence>
<dbReference type="RefSeq" id="WP_024109169.1">
    <property type="nucleotide sequence ID" value="NZ_CP038499.1"/>
</dbReference>
<evidence type="ECO:0000256" key="3">
    <source>
        <dbReference type="ARBA" id="ARBA00022989"/>
    </source>
</evidence>
<keyword evidence="7" id="KW-1185">Reference proteome</keyword>
<dbReference type="PANTHER" id="PTHR36985:SF1">
    <property type="entry name" value="TRANSLOCATION AND ASSEMBLY MODULE SUBUNIT TAMB"/>
    <property type="match status" value="1"/>
</dbReference>
<organism evidence="6 7">
    <name type="scientific">Dickeya dianthicola</name>
    <dbReference type="NCBI Taxonomy" id="204039"/>
    <lineage>
        <taxon>Bacteria</taxon>
        <taxon>Pseudomonadati</taxon>
        <taxon>Pseudomonadota</taxon>
        <taxon>Gammaproteobacteria</taxon>
        <taxon>Enterobacterales</taxon>
        <taxon>Pectobacteriaceae</taxon>
        <taxon>Dickeya</taxon>
    </lineage>
</organism>
<reference evidence="6 7" key="1">
    <citation type="submission" date="2018-09" db="EMBL/GenBank/DDBJ databases">
        <title>Phylogenetic diversity of Pectobacterium and Dickeya strains causing blackleg disease of potato in Morocco.</title>
        <authorList>
            <person name="Oulghazi S."/>
            <person name="Moumni M."/>
            <person name="Faure D."/>
        </authorList>
    </citation>
    <scope>NUCLEOTIDE SEQUENCE [LARGE SCALE GENOMIC DNA]</scope>
    <source>
        <strain evidence="6 7">S4.16.03.LID</strain>
    </source>
</reference>
<feature type="domain" description="Translocation and assembly module TamB C-terminal" evidence="5">
    <location>
        <begin position="921"/>
        <end position="1257"/>
    </location>
</feature>
<gene>
    <name evidence="6" type="ORF">D5077_02220</name>
</gene>
<dbReference type="Pfam" id="PF04357">
    <property type="entry name" value="TamB"/>
    <property type="match status" value="1"/>
</dbReference>
<keyword evidence="4" id="KW-0472">Membrane</keyword>
<dbReference type="PANTHER" id="PTHR36985">
    <property type="entry name" value="TRANSLOCATION AND ASSEMBLY MODULE SUBUNIT TAMB"/>
    <property type="match status" value="1"/>
</dbReference>
<dbReference type="Proteomes" id="UP000266633">
    <property type="component" value="Unassembled WGS sequence"/>
</dbReference>
<evidence type="ECO:0000313" key="7">
    <source>
        <dbReference type="Proteomes" id="UP000266633"/>
    </source>
</evidence>
<evidence type="ECO:0000313" key="6">
    <source>
        <dbReference type="EMBL" id="RJL76201.1"/>
    </source>
</evidence>
<proteinExistence type="predicted"/>
<accession>A0ABX9NTM7</accession>
<protein>
    <submittedName>
        <fullName evidence="6">Translocation/assembly module TamB</fullName>
    </submittedName>
</protein>
<keyword evidence="2" id="KW-0812">Transmembrane</keyword>
<evidence type="ECO:0000256" key="2">
    <source>
        <dbReference type="ARBA" id="ARBA00022692"/>
    </source>
</evidence>
<dbReference type="InterPro" id="IPR007452">
    <property type="entry name" value="TamB_C"/>
</dbReference>